<keyword evidence="1" id="KW-0732">Signal</keyword>
<dbReference type="AlphaFoldDB" id="A0A7S1BR91"/>
<evidence type="ECO:0000313" key="3">
    <source>
        <dbReference type="EMBL" id="CAD8895474.1"/>
    </source>
</evidence>
<feature type="chain" id="PRO_5030850671" description="SGNH hydrolase-type esterase domain-containing protein" evidence="1">
    <location>
        <begin position="26"/>
        <end position="332"/>
    </location>
</feature>
<gene>
    <name evidence="3" type="ORF">CHYS00102_LOCUS22688</name>
</gene>
<dbReference type="InterPro" id="IPR036514">
    <property type="entry name" value="SGNH_hydro_sf"/>
</dbReference>
<dbReference type="Gene3D" id="3.40.50.1110">
    <property type="entry name" value="SGNH hydrolase"/>
    <property type="match status" value="1"/>
</dbReference>
<reference evidence="3" key="1">
    <citation type="submission" date="2021-01" db="EMBL/GenBank/DDBJ databases">
        <authorList>
            <person name="Corre E."/>
            <person name="Pelletier E."/>
            <person name="Niang G."/>
            <person name="Scheremetjew M."/>
            <person name="Finn R."/>
            <person name="Kale V."/>
            <person name="Holt S."/>
            <person name="Cochrane G."/>
            <person name="Meng A."/>
            <person name="Brown T."/>
            <person name="Cohen L."/>
        </authorList>
    </citation>
    <scope>NUCLEOTIDE SEQUENCE</scope>
    <source>
        <strain evidence="3">308</strain>
    </source>
</reference>
<dbReference type="PANTHER" id="PTHR30383:SF5">
    <property type="entry name" value="SGNH HYDROLASE-TYPE ESTERASE DOMAIN-CONTAINING PROTEIN"/>
    <property type="match status" value="1"/>
</dbReference>
<feature type="signal peptide" evidence="1">
    <location>
        <begin position="1"/>
        <end position="25"/>
    </location>
</feature>
<sequence>MIESMTILAFFGAALMWGCSTGTSAHTILPVDEPLMGMSGFPDCFVRRRNAPADGVSAGGRALECFQQPRDSAEQIAVACVGDSITSGFHASRKSMSYPSQLQDILGDSYKVTNLGANGATMMKGADSPYWKDPQYKTLTANEWDVVVIQLGTNDARNSFWGTSNWPLSCTNPDALSCPFGVDYAAMIDVVRTLGRPEHNETGPEIFLSVPPPLMKNMAYGMNQTVINDFLPSFIPKIAAANKIPAAKVISVFEALGGESKSGFPVNGCTIQNCKTLSYCKYYCGAITCDQCHPSDEGYGMIAATVAKALTKSVESSYLRGRQQYAAAPIAS</sequence>
<organism evidence="3">
    <name type="scientific">Corethron hystrix</name>
    <dbReference type="NCBI Taxonomy" id="216773"/>
    <lineage>
        <taxon>Eukaryota</taxon>
        <taxon>Sar</taxon>
        <taxon>Stramenopiles</taxon>
        <taxon>Ochrophyta</taxon>
        <taxon>Bacillariophyta</taxon>
        <taxon>Coscinodiscophyceae</taxon>
        <taxon>Corethrophycidae</taxon>
        <taxon>Corethrales</taxon>
        <taxon>Corethraceae</taxon>
        <taxon>Corethron</taxon>
    </lineage>
</organism>
<name>A0A7S1BR91_9STRA</name>
<feature type="domain" description="SGNH hydrolase-type esterase" evidence="2">
    <location>
        <begin position="80"/>
        <end position="299"/>
    </location>
</feature>
<evidence type="ECO:0000256" key="1">
    <source>
        <dbReference type="SAM" id="SignalP"/>
    </source>
</evidence>
<dbReference type="InterPro" id="IPR013830">
    <property type="entry name" value="SGNH_hydro"/>
</dbReference>
<proteinExistence type="predicted"/>
<dbReference type="EMBL" id="HBFR01031243">
    <property type="protein sequence ID" value="CAD8895474.1"/>
    <property type="molecule type" value="Transcribed_RNA"/>
</dbReference>
<dbReference type="InterPro" id="IPR051532">
    <property type="entry name" value="Ester_Hydrolysis_Enzymes"/>
</dbReference>
<dbReference type="PANTHER" id="PTHR30383">
    <property type="entry name" value="THIOESTERASE 1/PROTEASE 1/LYSOPHOSPHOLIPASE L1"/>
    <property type="match status" value="1"/>
</dbReference>
<evidence type="ECO:0000259" key="2">
    <source>
        <dbReference type="Pfam" id="PF13472"/>
    </source>
</evidence>
<accession>A0A7S1BR91</accession>
<dbReference type="SUPFAM" id="SSF52266">
    <property type="entry name" value="SGNH hydrolase"/>
    <property type="match status" value="1"/>
</dbReference>
<protein>
    <recommendedName>
        <fullName evidence="2">SGNH hydrolase-type esterase domain-containing protein</fullName>
    </recommendedName>
</protein>
<dbReference type="GO" id="GO:0004622">
    <property type="term" value="F:phosphatidylcholine lysophospholipase activity"/>
    <property type="evidence" value="ECO:0007669"/>
    <property type="project" value="TreeGrafter"/>
</dbReference>
<dbReference type="Pfam" id="PF13472">
    <property type="entry name" value="Lipase_GDSL_2"/>
    <property type="match status" value="1"/>
</dbReference>